<keyword evidence="4" id="KW-1185">Reference proteome</keyword>
<evidence type="ECO:0000313" key="4">
    <source>
        <dbReference type="Proteomes" id="UP000254651"/>
    </source>
</evidence>
<dbReference type="Gene3D" id="3.40.1620.10">
    <property type="entry name" value="YefM-like domain"/>
    <property type="match status" value="1"/>
</dbReference>
<evidence type="ECO:0000256" key="2">
    <source>
        <dbReference type="RuleBase" id="RU362080"/>
    </source>
</evidence>
<dbReference type="Gene3D" id="6.10.250.330">
    <property type="match status" value="1"/>
</dbReference>
<name>A0A378UH17_BERDE</name>
<dbReference type="SUPFAM" id="SSF143120">
    <property type="entry name" value="YefM-like"/>
    <property type="match status" value="1"/>
</dbReference>
<dbReference type="InterPro" id="IPR051405">
    <property type="entry name" value="phD/YefM_antitoxin"/>
</dbReference>
<gene>
    <name evidence="3" type="primary">yefM</name>
    <name evidence="3" type="ORF">NCTC10295_00809</name>
</gene>
<accession>A0A378UH17</accession>
<comment type="similarity">
    <text evidence="1 2">Belongs to the phD/YefM antitoxin family.</text>
</comment>
<protein>
    <recommendedName>
        <fullName evidence="2">Antitoxin</fullName>
    </recommendedName>
</protein>
<dbReference type="RefSeq" id="WP_066077849.1">
    <property type="nucleotide sequence ID" value="NZ_CP181246.1"/>
</dbReference>
<evidence type="ECO:0000256" key="1">
    <source>
        <dbReference type="ARBA" id="ARBA00009981"/>
    </source>
</evidence>
<comment type="function">
    <text evidence="2">Antitoxin component of a type II toxin-antitoxin (TA) system.</text>
</comment>
<dbReference type="PANTHER" id="PTHR33713">
    <property type="entry name" value="ANTITOXIN YAFN-RELATED"/>
    <property type="match status" value="1"/>
</dbReference>
<dbReference type="AlphaFoldDB" id="A0A378UH17"/>
<organism evidence="3 4">
    <name type="scientific">Bergeriella denitrificans</name>
    <name type="common">Neisseria denitrificans</name>
    <dbReference type="NCBI Taxonomy" id="494"/>
    <lineage>
        <taxon>Bacteria</taxon>
        <taxon>Pseudomonadati</taxon>
        <taxon>Pseudomonadota</taxon>
        <taxon>Betaproteobacteria</taxon>
        <taxon>Neisseriales</taxon>
        <taxon>Neisseriaceae</taxon>
        <taxon>Bergeriella</taxon>
    </lineage>
</organism>
<proteinExistence type="inferred from homology"/>
<sequence length="83" mass="8823">MFAVHASDFRKNMAAMLDRVADNAEPVLITRSGASAAVLLDIAEYNALTETAYLLSNPAMAARLAKGIAEVEAGKTTIRELAE</sequence>
<dbReference type="Pfam" id="PF02604">
    <property type="entry name" value="PhdYeFM_antitox"/>
    <property type="match status" value="1"/>
</dbReference>
<evidence type="ECO:0000313" key="3">
    <source>
        <dbReference type="EMBL" id="STZ76053.1"/>
    </source>
</evidence>
<dbReference type="PANTHER" id="PTHR33713:SF6">
    <property type="entry name" value="ANTITOXIN YEFM"/>
    <property type="match status" value="1"/>
</dbReference>
<dbReference type="NCBIfam" id="TIGR01552">
    <property type="entry name" value="phd_fam"/>
    <property type="match status" value="1"/>
</dbReference>
<dbReference type="InterPro" id="IPR006442">
    <property type="entry name" value="Antitoxin_Phd/YefM"/>
</dbReference>
<dbReference type="EMBL" id="UGQS01000001">
    <property type="protein sequence ID" value="STZ76053.1"/>
    <property type="molecule type" value="Genomic_DNA"/>
</dbReference>
<dbReference type="InterPro" id="IPR036165">
    <property type="entry name" value="YefM-like_sf"/>
</dbReference>
<reference evidence="3 4" key="1">
    <citation type="submission" date="2018-06" db="EMBL/GenBank/DDBJ databases">
        <authorList>
            <consortium name="Pathogen Informatics"/>
            <person name="Doyle S."/>
        </authorList>
    </citation>
    <scope>NUCLEOTIDE SEQUENCE [LARGE SCALE GENOMIC DNA]</scope>
    <source>
        <strain evidence="3 4">NCTC10295</strain>
    </source>
</reference>
<dbReference type="Proteomes" id="UP000254651">
    <property type="component" value="Unassembled WGS sequence"/>
</dbReference>